<comment type="caution">
    <text evidence="4">The sequence shown here is derived from an EMBL/GenBank/DDBJ whole genome shotgun (WGS) entry which is preliminary data.</text>
</comment>
<gene>
    <name evidence="4" type="ORF">BDA99DRAFT_571511</name>
</gene>
<evidence type="ECO:0000256" key="2">
    <source>
        <dbReference type="ARBA" id="ARBA00022552"/>
    </source>
</evidence>
<reference evidence="4" key="1">
    <citation type="journal article" date="2022" name="IScience">
        <title>Evolution of zygomycete secretomes and the origins of terrestrial fungal ecologies.</title>
        <authorList>
            <person name="Chang Y."/>
            <person name="Wang Y."/>
            <person name="Mondo S."/>
            <person name="Ahrendt S."/>
            <person name="Andreopoulos W."/>
            <person name="Barry K."/>
            <person name="Beard J."/>
            <person name="Benny G.L."/>
            <person name="Blankenship S."/>
            <person name="Bonito G."/>
            <person name="Cuomo C."/>
            <person name="Desiro A."/>
            <person name="Gervers K.A."/>
            <person name="Hundley H."/>
            <person name="Kuo A."/>
            <person name="LaButti K."/>
            <person name="Lang B.F."/>
            <person name="Lipzen A."/>
            <person name="O'Donnell K."/>
            <person name="Pangilinan J."/>
            <person name="Reynolds N."/>
            <person name="Sandor L."/>
            <person name="Smith M.E."/>
            <person name="Tsang A."/>
            <person name="Grigoriev I.V."/>
            <person name="Stajich J.E."/>
            <person name="Spatafora J.W."/>
        </authorList>
    </citation>
    <scope>NUCLEOTIDE SEQUENCE</scope>
    <source>
        <strain evidence="4">RSA 2281</strain>
    </source>
</reference>
<dbReference type="Pfam" id="PF10273">
    <property type="entry name" value="WGG"/>
    <property type="match status" value="1"/>
</dbReference>
<keyword evidence="5" id="KW-1185">Reference proteome</keyword>
<protein>
    <submittedName>
        <fullName evidence="4">Pre-rRNA-processing protein TSR2-domain-containing protein</fullName>
    </submittedName>
</protein>
<feature type="region of interest" description="Disordered" evidence="3">
    <location>
        <begin position="116"/>
        <end position="180"/>
    </location>
</feature>
<dbReference type="InterPro" id="IPR019398">
    <property type="entry name" value="Pre-rRNA_process_TSR2"/>
</dbReference>
<comment type="similarity">
    <text evidence="1">Belongs to the TSR2 family.</text>
</comment>
<dbReference type="Proteomes" id="UP001209540">
    <property type="component" value="Unassembled WGS sequence"/>
</dbReference>
<organism evidence="4 5">
    <name type="scientific">Phascolomyces articulosus</name>
    <dbReference type="NCBI Taxonomy" id="60185"/>
    <lineage>
        <taxon>Eukaryota</taxon>
        <taxon>Fungi</taxon>
        <taxon>Fungi incertae sedis</taxon>
        <taxon>Mucoromycota</taxon>
        <taxon>Mucoromycotina</taxon>
        <taxon>Mucoromycetes</taxon>
        <taxon>Mucorales</taxon>
        <taxon>Lichtheimiaceae</taxon>
        <taxon>Phascolomyces</taxon>
    </lineage>
</organism>
<accession>A0AAD5K2G3</accession>
<feature type="compositionally biased region" description="Acidic residues" evidence="3">
    <location>
        <begin position="130"/>
        <end position="157"/>
    </location>
</feature>
<name>A0AAD5K2G3_9FUNG</name>
<evidence type="ECO:0000313" key="5">
    <source>
        <dbReference type="Proteomes" id="UP001209540"/>
    </source>
</evidence>
<dbReference type="EMBL" id="JAIXMP010000011">
    <property type="protein sequence ID" value="KAI9265230.1"/>
    <property type="molecule type" value="Genomic_DNA"/>
</dbReference>
<keyword evidence="2" id="KW-0698">rRNA processing</keyword>
<proteinExistence type="inferred from homology"/>
<evidence type="ECO:0000256" key="3">
    <source>
        <dbReference type="SAM" id="MobiDB-lite"/>
    </source>
</evidence>
<sequence>MAANHPNKIAFEEGVNYIFKSWTALNLAVEQDWGGVDSAEKRDWMMQVIVDYFGSNGKKLDIEDIETILEQIMTDEFQILLEDDSAYLVAKHLVEVYHQCIRGNFTEVERLKAKYQSRQPATASRQQNNDNEEEDDSSGEEGPEEDGDDDMDMDEDEPRSSRPEPQIDDDGFETVTYKRR</sequence>
<dbReference type="PANTHER" id="PTHR21250">
    <property type="entry name" value="PRE-RRNA-PROCESSING PROTEIN TSR2 HOMOLOG"/>
    <property type="match status" value="1"/>
</dbReference>
<dbReference type="GO" id="GO:0006364">
    <property type="term" value="P:rRNA processing"/>
    <property type="evidence" value="ECO:0007669"/>
    <property type="project" value="UniProtKB-KW"/>
</dbReference>
<evidence type="ECO:0000256" key="1">
    <source>
        <dbReference type="ARBA" id="ARBA00006524"/>
    </source>
</evidence>
<reference evidence="4" key="2">
    <citation type="submission" date="2023-02" db="EMBL/GenBank/DDBJ databases">
        <authorList>
            <consortium name="DOE Joint Genome Institute"/>
            <person name="Mondo S.J."/>
            <person name="Chang Y."/>
            <person name="Wang Y."/>
            <person name="Ahrendt S."/>
            <person name="Andreopoulos W."/>
            <person name="Barry K."/>
            <person name="Beard J."/>
            <person name="Benny G.L."/>
            <person name="Blankenship S."/>
            <person name="Bonito G."/>
            <person name="Cuomo C."/>
            <person name="Desiro A."/>
            <person name="Gervers K.A."/>
            <person name="Hundley H."/>
            <person name="Kuo A."/>
            <person name="LaButti K."/>
            <person name="Lang B.F."/>
            <person name="Lipzen A."/>
            <person name="O'Donnell K."/>
            <person name="Pangilinan J."/>
            <person name="Reynolds N."/>
            <person name="Sandor L."/>
            <person name="Smith M.W."/>
            <person name="Tsang A."/>
            <person name="Grigoriev I.V."/>
            <person name="Stajich J.E."/>
            <person name="Spatafora J.W."/>
        </authorList>
    </citation>
    <scope>NUCLEOTIDE SEQUENCE</scope>
    <source>
        <strain evidence="4">RSA 2281</strain>
    </source>
</reference>
<feature type="compositionally biased region" description="Polar residues" evidence="3">
    <location>
        <begin position="116"/>
        <end position="129"/>
    </location>
</feature>
<evidence type="ECO:0000313" key="4">
    <source>
        <dbReference type="EMBL" id="KAI9265230.1"/>
    </source>
</evidence>
<dbReference type="AlphaFoldDB" id="A0AAD5K2G3"/>